<accession>A0A9P9WUF2</accession>
<comment type="caution">
    <text evidence="1">The sequence shown here is derived from an EMBL/GenBank/DDBJ whole genome shotgun (WGS) entry which is preliminary data.</text>
</comment>
<keyword evidence="2" id="KW-1185">Reference proteome</keyword>
<evidence type="ECO:0000313" key="2">
    <source>
        <dbReference type="Proteomes" id="UP000829685"/>
    </source>
</evidence>
<sequence>MIEDQEPEHVDWVLYFLYTGKVTPHLARLLMSEDTIISTCVDVIEVTAFLNKTRTYSGEDLILPEVFTEQFFNAAQRAYSYDGYPAELLRKALLFFMSITRLGPTRQYSFQQIFFEHKEFLADVLKHMVDTEVGIVMSSLPSACSVCKKSASLYSDTWTYMCGQDIYTLSGVCQECDGDLQGNYDYDEEKCLLKMDETTALNPE</sequence>
<dbReference type="EMBL" id="JAFIMR010000005">
    <property type="protein sequence ID" value="KAI1879140.1"/>
    <property type="molecule type" value="Genomic_DNA"/>
</dbReference>
<gene>
    <name evidence="1" type="ORF">JX265_003317</name>
</gene>
<name>A0A9P9WUF2_9PEZI</name>
<proteinExistence type="predicted"/>
<organism evidence="1 2">
    <name type="scientific">Neoarthrinium moseri</name>
    <dbReference type="NCBI Taxonomy" id="1658444"/>
    <lineage>
        <taxon>Eukaryota</taxon>
        <taxon>Fungi</taxon>
        <taxon>Dikarya</taxon>
        <taxon>Ascomycota</taxon>
        <taxon>Pezizomycotina</taxon>
        <taxon>Sordariomycetes</taxon>
        <taxon>Xylariomycetidae</taxon>
        <taxon>Amphisphaeriales</taxon>
        <taxon>Apiosporaceae</taxon>
        <taxon>Neoarthrinium</taxon>
    </lineage>
</organism>
<dbReference type="Proteomes" id="UP000829685">
    <property type="component" value="Unassembled WGS sequence"/>
</dbReference>
<dbReference type="AlphaFoldDB" id="A0A9P9WUF2"/>
<protein>
    <submittedName>
        <fullName evidence="1">Uncharacterized protein</fullName>
    </submittedName>
</protein>
<reference evidence="1" key="1">
    <citation type="submission" date="2021-03" db="EMBL/GenBank/DDBJ databases">
        <title>Revisited historic fungal species revealed as producer of novel bioactive compounds through whole genome sequencing and comparative genomics.</title>
        <authorList>
            <person name="Vignolle G.A."/>
            <person name="Hochenegger N."/>
            <person name="Mach R.L."/>
            <person name="Mach-Aigner A.R."/>
            <person name="Javad Rahimi M."/>
            <person name="Salim K.A."/>
            <person name="Chan C.M."/>
            <person name="Lim L.B.L."/>
            <person name="Cai F."/>
            <person name="Druzhinina I.S."/>
            <person name="U'Ren J.M."/>
            <person name="Derntl C."/>
        </authorList>
    </citation>
    <scope>NUCLEOTIDE SEQUENCE</scope>
    <source>
        <strain evidence="1">TUCIM 5799</strain>
    </source>
</reference>
<evidence type="ECO:0000313" key="1">
    <source>
        <dbReference type="EMBL" id="KAI1879140.1"/>
    </source>
</evidence>